<reference evidence="6" key="1">
    <citation type="submission" date="2020-01" db="EMBL/GenBank/DDBJ databases">
        <title>Genome sequence of Kobresia littledalei, the first chromosome-level genome in the family Cyperaceae.</title>
        <authorList>
            <person name="Qu G."/>
        </authorList>
    </citation>
    <scope>NUCLEOTIDE SEQUENCE</scope>
    <source>
        <strain evidence="6">C.B.Clarke</strain>
        <tissue evidence="6">Leaf</tissue>
    </source>
</reference>
<keyword evidence="2" id="KW-0813">Transport</keyword>
<dbReference type="Proteomes" id="UP000623129">
    <property type="component" value="Unassembled WGS sequence"/>
</dbReference>
<keyword evidence="5" id="KW-0472">Membrane</keyword>
<accession>A0A833QNJ0</accession>
<name>A0A833QNJ0_9POAL</name>
<keyword evidence="7" id="KW-1185">Reference proteome</keyword>
<proteinExistence type="predicted"/>
<dbReference type="PANTHER" id="PTHR48041:SF11">
    <property type="entry name" value="ABC TRANSPORTER G FAMILY MEMBER 16"/>
    <property type="match status" value="1"/>
</dbReference>
<comment type="caution">
    <text evidence="6">The sequence shown here is derived from an EMBL/GenBank/DDBJ whole genome shotgun (WGS) entry which is preliminary data.</text>
</comment>
<dbReference type="PANTHER" id="PTHR48041">
    <property type="entry name" value="ABC TRANSPORTER G FAMILY MEMBER 28"/>
    <property type="match status" value="1"/>
</dbReference>
<sequence>MQDDLLFPMLTVEETLSFSAEFCLPRTFSASKKKAHTRVQALIDQLGLCAAANTIIGDEGHRGVSSRERRCVFIGTDKSMTQYYCSLMNQPWVLIQPVPLWW</sequence>
<dbReference type="Gene3D" id="3.40.50.300">
    <property type="entry name" value="P-loop containing nucleotide triphosphate hydrolases"/>
    <property type="match status" value="1"/>
</dbReference>
<dbReference type="GO" id="GO:0016020">
    <property type="term" value="C:membrane"/>
    <property type="evidence" value="ECO:0007669"/>
    <property type="project" value="UniProtKB-SubCell"/>
</dbReference>
<keyword evidence="3" id="KW-0812">Transmembrane</keyword>
<evidence type="ECO:0000256" key="1">
    <source>
        <dbReference type="ARBA" id="ARBA00004141"/>
    </source>
</evidence>
<evidence type="ECO:0000256" key="3">
    <source>
        <dbReference type="ARBA" id="ARBA00022692"/>
    </source>
</evidence>
<dbReference type="AlphaFoldDB" id="A0A833QNJ0"/>
<comment type="subcellular location">
    <subcellularLocation>
        <location evidence="1">Membrane</location>
        <topology evidence="1">Multi-pass membrane protein</topology>
    </subcellularLocation>
</comment>
<dbReference type="OrthoDB" id="66620at2759"/>
<protein>
    <submittedName>
        <fullName evidence="6">ABC transporter G family member 2</fullName>
    </submittedName>
</protein>
<gene>
    <name evidence="6" type="ORF">FCM35_KLT14150</name>
</gene>
<evidence type="ECO:0000313" key="6">
    <source>
        <dbReference type="EMBL" id="KAF3321934.1"/>
    </source>
</evidence>
<dbReference type="InterPro" id="IPR050352">
    <property type="entry name" value="ABCG_transporters"/>
</dbReference>
<dbReference type="EMBL" id="SWLB01000026">
    <property type="protein sequence ID" value="KAF3321934.1"/>
    <property type="molecule type" value="Genomic_DNA"/>
</dbReference>
<organism evidence="6 7">
    <name type="scientific">Carex littledalei</name>
    <dbReference type="NCBI Taxonomy" id="544730"/>
    <lineage>
        <taxon>Eukaryota</taxon>
        <taxon>Viridiplantae</taxon>
        <taxon>Streptophyta</taxon>
        <taxon>Embryophyta</taxon>
        <taxon>Tracheophyta</taxon>
        <taxon>Spermatophyta</taxon>
        <taxon>Magnoliopsida</taxon>
        <taxon>Liliopsida</taxon>
        <taxon>Poales</taxon>
        <taxon>Cyperaceae</taxon>
        <taxon>Cyperoideae</taxon>
        <taxon>Cariceae</taxon>
        <taxon>Carex</taxon>
        <taxon>Carex subgen. Euthyceras</taxon>
    </lineage>
</organism>
<keyword evidence="4" id="KW-1133">Transmembrane helix</keyword>
<evidence type="ECO:0000256" key="4">
    <source>
        <dbReference type="ARBA" id="ARBA00022989"/>
    </source>
</evidence>
<evidence type="ECO:0000256" key="5">
    <source>
        <dbReference type="ARBA" id="ARBA00023136"/>
    </source>
</evidence>
<dbReference type="GO" id="GO:0042626">
    <property type="term" value="F:ATPase-coupled transmembrane transporter activity"/>
    <property type="evidence" value="ECO:0007669"/>
    <property type="project" value="TreeGrafter"/>
</dbReference>
<evidence type="ECO:0000313" key="7">
    <source>
        <dbReference type="Proteomes" id="UP000623129"/>
    </source>
</evidence>
<dbReference type="InterPro" id="IPR027417">
    <property type="entry name" value="P-loop_NTPase"/>
</dbReference>
<evidence type="ECO:0000256" key="2">
    <source>
        <dbReference type="ARBA" id="ARBA00022448"/>
    </source>
</evidence>